<evidence type="ECO:0000313" key="6">
    <source>
        <dbReference type="EMBL" id="VDI46784.1"/>
    </source>
</evidence>
<keyword evidence="3" id="KW-0732">Signal</keyword>
<keyword evidence="5" id="KW-0472">Membrane</keyword>
<evidence type="ECO:0000256" key="5">
    <source>
        <dbReference type="ARBA" id="ARBA00023136"/>
    </source>
</evidence>
<dbReference type="PANTHER" id="PTHR24365">
    <property type="entry name" value="TOLL-LIKE RECEPTOR"/>
    <property type="match status" value="1"/>
</dbReference>
<dbReference type="Gene3D" id="3.80.10.10">
    <property type="entry name" value="Ribonuclease Inhibitor"/>
    <property type="match status" value="1"/>
</dbReference>
<gene>
    <name evidence="6" type="ORF">MGAL_10B081580</name>
</gene>
<dbReference type="GO" id="GO:0038023">
    <property type="term" value="F:signaling receptor activity"/>
    <property type="evidence" value="ECO:0007669"/>
    <property type="project" value="TreeGrafter"/>
</dbReference>
<sequence length="124" mass="14467">MTIALWIYGHTSSSTVFVCNYWEDEHFIMHADCSGLNLRLVPVLSGNVSYLDLSTNLMNVIENKTFSNLSILHELNLSYNQLEWLDQDRQLVMLELVENDSYIEYPKDEQGNIVFWDKLKEAMT</sequence>
<comment type="caution">
    <text evidence="6">The sequence shown here is derived from an EMBL/GenBank/DDBJ whole genome shotgun (WGS) entry which is preliminary data.</text>
</comment>
<comment type="subcellular location">
    <subcellularLocation>
        <location evidence="1">Membrane</location>
        <topology evidence="1">Single-pass membrane protein</topology>
    </subcellularLocation>
</comment>
<evidence type="ECO:0000256" key="2">
    <source>
        <dbReference type="ARBA" id="ARBA00022692"/>
    </source>
</evidence>
<dbReference type="GO" id="GO:0007165">
    <property type="term" value="P:signal transduction"/>
    <property type="evidence" value="ECO:0007669"/>
    <property type="project" value="TreeGrafter"/>
</dbReference>
<evidence type="ECO:0000256" key="1">
    <source>
        <dbReference type="ARBA" id="ARBA00004167"/>
    </source>
</evidence>
<evidence type="ECO:0000256" key="4">
    <source>
        <dbReference type="ARBA" id="ARBA00022989"/>
    </source>
</evidence>
<keyword evidence="7" id="KW-1185">Reference proteome</keyword>
<dbReference type="InterPro" id="IPR032675">
    <property type="entry name" value="LRR_dom_sf"/>
</dbReference>
<dbReference type="PANTHER" id="PTHR24365:SF541">
    <property type="entry name" value="PROTEIN TOLL-RELATED"/>
    <property type="match status" value="1"/>
</dbReference>
<dbReference type="SUPFAM" id="SSF52058">
    <property type="entry name" value="L domain-like"/>
    <property type="match status" value="1"/>
</dbReference>
<dbReference type="OrthoDB" id="676979at2759"/>
<keyword evidence="4" id="KW-1133">Transmembrane helix</keyword>
<accession>A0A8B6F9F8</accession>
<protein>
    <submittedName>
        <fullName evidence="6">Uncharacterized protein</fullName>
    </submittedName>
</protein>
<dbReference type="InterPro" id="IPR001611">
    <property type="entry name" value="Leu-rich_rpt"/>
</dbReference>
<dbReference type="Pfam" id="PF13855">
    <property type="entry name" value="LRR_8"/>
    <property type="match status" value="1"/>
</dbReference>
<dbReference type="AlphaFoldDB" id="A0A8B6F9F8"/>
<reference evidence="6" key="1">
    <citation type="submission" date="2018-11" db="EMBL/GenBank/DDBJ databases">
        <authorList>
            <person name="Alioto T."/>
            <person name="Alioto T."/>
        </authorList>
    </citation>
    <scope>NUCLEOTIDE SEQUENCE</scope>
</reference>
<dbReference type="GO" id="GO:0005886">
    <property type="term" value="C:plasma membrane"/>
    <property type="evidence" value="ECO:0007669"/>
    <property type="project" value="TreeGrafter"/>
</dbReference>
<dbReference type="Proteomes" id="UP000596742">
    <property type="component" value="Unassembled WGS sequence"/>
</dbReference>
<keyword evidence="2" id="KW-0812">Transmembrane</keyword>
<dbReference type="EMBL" id="UYJE01006535">
    <property type="protein sequence ID" value="VDI46784.1"/>
    <property type="molecule type" value="Genomic_DNA"/>
</dbReference>
<name>A0A8B6F9F8_MYTGA</name>
<evidence type="ECO:0000313" key="7">
    <source>
        <dbReference type="Proteomes" id="UP000596742"/>
    </source>
</evidence>
<organism evidence="6 7">
    <name type="scientific">Mytilus galloprovincialis</name>
    <name type="common">Mediterranean mussel</name>
    <dbReference type="NCBI Taxonomy" id="29158"/>
    <lineage>
        <taxon>Eukaryota</taxon>
        <taxon>Metazoa</taxon>
        <taxon>Spiralia</taxon>
        <taxon>Lophotrochozoa</taxon>
        <taxon>Mollusca</taxon>
        <taxon>Bivalvia</taxon>
        <taxon>Autobranchia</taxon>
        <taxon>Pteriomorphia</taxon>
        <taxon>Mytilida</taxon>
        <taxon>Mytiloidea</taxon>
        <taxon>Mytilidae</taxon>
        <taxon>Mytilinae</taxon>
        <taxon>Mytilus</taxon>
    </lineage>
</organism>
<evidence type="ECO:0000256" key="3">
    <source>
        <dbReference type="ARBA" id="ARBA00022729"/>
    </source>
</evidence>
<proteinExistence type="predicted"/>